<dbReference type="Proteomes" id="UP000001194">
    <property type="component" value="Unassembled WGS sequence"/>
</dbReference>
<keyword evidence="2" id="KW-1185">Reference proteome</keyword>
<dbReference type="RefSeq" id="XP_001890553.1">
    <property type="nucleotide sequence ID" value="XM_001890518.1"/>
</dbReference>
<gene>
    <name evidence="1" type="ORF">LACBIDRAFT_335648</name>
</gene>
<accession>B0E2Y5</accession>
<dbReference type="GeneID" id="6086206"/>
<dbReference type="EMBL" id="DS547196">
    <property type="protein sequence ID" value="EDQ98794.1"/>
    <property type="molecule type" value="Genomic_DNA"/>
</dbReference>
<dbReference type="KEGG" id="lbc:LACBIDRAFT_335648"/>
<reference evidence="1 2" key="1">
    <citation type="journal article" date="2008" name="Nature">
        <title>The genome of Laccaria bicolor provides insights into mycorrhizal symbiosis.</title>
        <authorList>
            <person name="Martin F."/>
            <person name="Aerts A."/>
            <person name="Ahren D."/>
            <person name="Brun A."/>
            <person name="Danchin E.G.J."/>
            <person name="Duchaussoy F."/>
            <person name="Gibon J."/>
            <person name="Kohler A."/>
            <person name="Lindquist E."/>
            <person name="Pereda V."/>
            <person name="Salamov A."/>
            <person name="Shapiro H.J."/>
            <person name="Wuyts J."/>
            <person name="Blaudez D."/>
            <person name="Buee M."/>
            <person name="Brokstein P."/>
            <person name="Canbaeck B."/>
            <person name="Cohen D."/>
            <person name="Courty P.E."/>
            <person name="Coutinho P.M."/>
            <person name="Delaruelle C."/>
            <person name="Detter J.C."/>
            <person name="Deveau A."/>
            <person name="DiFazio S."/>
            <person name="Duplessis S."/>
            <person name="Fraissinet-Tachet L."/>
            <person name="Lucic E."/>
            <person name="Frey-Klett P."/>
            <person name="Fourrey C."/>
            <person name="Feussner I."/>
            <person name="Gay G."/>
            <person name="Grimwood J."/>
            <person name="Hoegger P.J."/>
            <person name="Jain P."/>
            <person name="Kilaru S."/>
            <person name="Labbe J."/>
            <person name="Lin Y.C."/>
            <person name="Legue V."/>
            <person name="Le Tacon F."/>
            <person name="Marmeisse R."/>
            <person name="Melayah D."/>
            <person name="Montanini B."/>
            <person name="Muratet M."/>
            <person name="Nehls U."/>
            <person name="Niculita-Hirzel H."/>
            <person name="Oudot-Le Secq M.P."/>
            <person name="Peter M."/>
            <person name="Quesneville H."/>
            <person name="Rajashekar B."/>
            <person name="Reich M."/>
            <person name="Rouhier N."/>
            <person name="Schmutz J."/>
            <person name="Yin T."/>
            <person name="Chalot M."/>
            <person name="Henrissat B."/>
            <person name="Kuees U."/>
            <person name="Lucas S."/>
            <person name="Van de Peer Y."/>
            <person name="Podila G.K."/>
            <person name="Polle A."/>
            <person name="Pukkila P.J."/>
            <person name="Richardson P.M."/>
            <person name="Rouze P."/>
            <person name="Sanders I.R."/>
            <person name="Stajich J.E."/>
            <person name="Tunlid A."/>
            <person name="Tuskan G."/>
            <person name="Grigoriev I.V."/>
        </authorList>
    </citation>
    <scope>NUCLEOTIDE SEQUENCE [LARGE SCALE GENOMIC DNA]</scope>
    <source>
        <strain evidence="2">S238N-H82 / ATCC MYA-4686</strain>
    </source>
</reference>
<dbReference type="AlphaFoldDB" id="B0E2Y5"/>
<name>B0E2Y5_LACBS</name>
<dbReference type="InParanoid" id="B0E2Y5"/>
<evidence type="ECO:0000313" key="2">
    <source>
        <dbReference type="Proteomes" id="UP000001194"/>
    </source>
</evidence>
<evidence type="ECO:0000313" key="1">
    <source>
        <dbReference type="EMBL" id="EDQ98794.1"/>
    </source>
</evidence>
<proteinExistence type="predicted"/>
<organism evidence="2">
    <name type="scientific">Laccaria bicolor (strain S238N-H82 / ATCC MYA-4686)</name>
    <name type="common">Bicoloured deceiver</name>
    <name type="synonym">Laccaria laccata var. bicolor</name>
    <dbReference type="NCBI Taxonomy" id="486041"/>
    <lineage>
        <taxon>Eukaryota</taxon>
        <taxon>Fungi</taxon>
        <taxon>Dikarya</taxon>
        <taxon>Basidiomycota</taxon>
        <taxon>Agaricomycotina</taxon>
        <taxon>Agaricomycetes</taxon>
        <taxon>Agaricomycetidae</taxon>
        <taxon>Agaricales</taxon>
        <taxon>Agaricineae</taxon>
        <taxon>Hydnangiaceae</taxon>
        <taxon>Laccaria</taxon>
    </lineage>
</organism>
<dbReference type="HOGENOM" id="CLU_2277978_0_0_1"/>
<sequence>MTTWDDIDGIWNLKGPYAFVLEQNEDVKWSSFSLEATSSSCSISHSRSASALWSLSVALSDSGSAATTFTLHPTMAFASKKSKSLIAAYRLELASYLRSHLI</sequence>
<protein>
    <submittedName>
        <fullName evidence="1">Predicted protein</fullName>
    </submittedName>
</protein>